<proteinExistence type="inferred from homology"/>
<dbReference type="KEGG" id="rsi:Runsl_1443"/>
<evidence type="ECO:0000313" key="9">
    <source>
        <dbReference type="Proteomes" id="UP000000493"/>
    </source>
</evidence>
<keyword evidence="4 7" id="KW-0812">Transmembrane</keyword>
<keyword evidence="3" id="KW-1003">Cell membrane</keyword>
<reference evidence="8 9" key="2">
    <citation type="journal article" date="2012" name="Stand. Genomic Sci.">
        <title>Complete genome sequence of the aquatic bacterium Runella slithyformis type strain (LSU 4(T)).</title>
        <authorList>
            <person name="Copeland A."/>
            <person name="Zhang X."/>
            <person name="Misra M."/>
            <person name="Lapidus A."/>
            <person name="Nolan M."/>
            <person name="Lucas S."/>
            <person name="Deshpande S."/>
            <person name="Cheng J.F."/>
            <person name="Tapia R."/>
            <person name="Goodwin L.A."/>
            <person name="Pitluck S."/>
            <person name="Liolios K."/>
            <person name="Pagani I."/>
            <person name="Ivanova N."/>
            <person name="Mikhailova N."/>
            <person name="Pati A."/>
            <person name="Chen A."/>
            <person name="Palaniappan K."/>
            <person name="Land M."/>
            <person name="Hauser L."/>
            <person name="Pan C."/>
            <person name="Jeffries C.D."/>
            <person name="Detter J.C."/>
            <person name="Brambilla E.M."/>
            <person name="Rohde M."/>
            <person name="Djao O.D."/>
            <person name="Goker M."/>
            <person name="Sikorski J."/>
            <person name="Tindall B.J."/>
            <person name="Woyke T."/>
            <person name="Bristow J."/>
            <person name="Eisen J.A."/>
            <person name="Markowitz V."/>
            <person name="Hugenholtz P."/>
            <person name="Kyrpides N.C."/>
            <person name="Klenk H.P."/>
            <person name="Mavromatis K."/>
        </authorList>
    </citation>
    <scope>NUCLEOTIDE SEQUENCE [LARGE SCALE GENOMIC DNA]</scope>
    <source>
        <strain evidence="9">ATCC 29530 / DSM 19594 / LMG 11500 / NCIMB 11436 / LSU 4</strain>
    </source>
</reference>
<evidence type="ECO:0000256" key="7">
    <source>
        <dbReference type="RuleBase" id="RU003879"/>
    </source>
</evidence>
<gene>
    <name evidence="8" type="ordered locus">Runsl_1443</name>
</gene>
<dbReference type="PANTHER" id="PTHR30558:SF3">
    <property type="entry name" value="BIOPOLYMER TRANSPORT PROTEIN EXBD-RELATED"/>
    <property type="match status" value="1"/>
</dbReference>
<dbReference type="EMBL" id="CP002859">
    <property type="protein sequence ID" value="AEI47869.1"/>
    <property type="molecule type" value="Genomic_DNA"/>
</dbReference>
<dbReference type="PANTHER" id="PTHR30558">
    <property type="entry name" value="EXBD MEMBRANE COMPONENT OF PMF-DRIVEN MACROMOLECULE IMPORT SYSTEM"/>
    <property type="match status" value="1"/>
</dbReference>
<reference evidence="9" key="1">
    <citation type="submission" date="2011-06" db="EMBL/GenBank/DDBJ databases">
        <title>The complete genome of chromosome of Runella slithyformis DSM 19594.</title>
        <authorList>
            <consortium name="US DOE Joint Genome Institute (JGI-PGF)"/>
            <person name="Lucas S."/>
            <person name="Han J."/>
            <person name="Lapidus A."/>
            <person name="Bruce D."/>
            <person name="Goodwin L."/>
            <person name="Pitluck S."/>
            <person name="Peters L."/>
            <person name="Kyrpides N."/>
            <person name="Mavromatis K."/>
            <person name="Ivanova N."/>
            <person name="Ovchinnikova G."/>
            <person name="Zhang X."/>
            <person name="Misra M."/>
            <person name="Detter J.C."/>
            <person name="Tapia R."/>
            <person name="Han C."/>
            <person name="Land M."/>
            <person name="Hauser L."/>
            <person name="Markowitz V."/>
            <person name="Cheng J.-F."/>
            <person name="Hugenholtz P."/>
            <person name="Woyke T."/>
            <person name="Wu D."/>
            <person name="Tindall B."/>
            <person name="Faehrich R."/>
            <person name="Brambilla E."/>
            <person name="Klenk H.-P."/>
            <person name="Eisen J.A."/>
        </authorList>
    </citation>
    <scope>NUCLEOTIDE SEQUENCE [LARGE SCALE GENOMIC DNA]</scope>
    <source>
        <strain evidence="9">ATCC 29530 / DSM 19594 / LMG 11500 / NCIMB 11436 / LSU 4</strain>
    </source>
</reference>
<protein>
    <submittedName>
        <fullName evidence="8">Biopolymer transport protein ExbD/TolR</fullName>
    </submittedName>
</protein>
<comment type="similarity">
    <text evidence="2 7">Belongs to the ExbD/TolR family.</text>
</comment>
<dbReference type="AlphaFoldDB" id="A0A7U3ZII8"/>
<keyword evidence="7" id="KW-0653">Protein transport</keyword>
<comment type="subcellular location">
    <subcellularLocation>
        <location evidence="1">Cell membrane</location>
        <topology evidence="1">Single-pass membrane protein</topology>
    </subcellularLocation>
    <subcellularLocation>
        <location evidence="7">Cell membrane</location>
        <topology evidence="7">Single-pass type II membrane protein</topology>
    </subcellularLocation>
</comment>
<dbReference type="GO" id="GO:0022857">
    <property type="term" value="F:transmembrane transporter activity"/>
    <property type="evidence" value="ECO:0007669"/>
    <property type="project" value="InterPro"/>
</dbReference>
<name>A0A7U3ZII8_RUNSL</name>
<keyword evidence="7" id="KW-0813">Transport</keyword>
<dbReference type="RefSeq" id="WP_013927188.1">
    <property type="nucleotide sequence ID" value="NC_015703.1"/>
</dbReference>
<dbReference type="GO" id="GO:0015031">
    <property type="term" value="P:protein transport"/>
    <property type="evidence" value="ECO:0007669"/>
    <property type="project" value="UniProtKB-KW"/>
</dbReference>
<dbReference type="GO" id="GO:0005886">
    <property type="term" value="C:plasma membrane"/>
    <property type="evidence" value="ECO:0007669"/>
    <property type="project" value="UniProtKB-SubCell"/>
</dbReference>
<evidence type="ECO:0000256" key="1">
    <source>
        <dbReference type="ARBA" id="ARBA00004162"/>
    </source>
</evidence>
<evidence type="ECO:0000256" key="3">
    <source>
        <dbReference type="ARBA" id="ARBA00022475"/>
    </source>
</evidence>
<evidence type="ECO:0000256" key="6">
    <source>
        <dbReference type="ARBA" id="ARBA00023136"/>
    </source>
</evidence>
<organism evidence="8 9">
    <name type="scientific">Runella slithyformis (strain ATCC 29530 / DSM 19594 / LMG 11500 / NCIMB 11436 / LSU 4)</name>
    <dbReference type="NCBI Taxonomy" id="761193"/>
    <lineage>
        <taxon>Bacteria</taxon>
        <taxon>Pseudomonadati</taxon>
        <taxon>Bacteroidota</taxon>
        <taxon>Cytophagia</taxon>
        <taxon>Cytophagales</taxon>
        <taxon>Spirosomataceae</taxon>
        <taxon>Runella</taxon>
    </lineage>
</organism>
<evidence type="ECO:0000256" key="5">
    <source>
        <dbReference type="ARBA" id="ARBA00022989"/>
    </source>
</evidence>
<dbReference type="Proteomes" id="UP000000493">
    <property type="component" value="Chromosome"/>
</dbReference>
<evidence type="ECO:0000313" key="8">
    <source>
        <dbReference type="EMBL" id="AEI47869.1"/>
    </source>
</evidence>
<accession>A0A7U3ZII8</accession>
<dbReference type="InterPro" id="IPR003400">
    <property type="entry name" value="ExbD"/>
</dbReference>
<evidence type="ECO:0000256" key="4">
    <source>
        <dbReference type="ARBA" id="ARBA00022692"/>
    </source>
</evidence>
<evidence type="ECO:0000256" key="2">
    <source>
        <dbReference type="ARBA" id="ARBA00005811"/>
    </source>
</evidence>
<sequence length="209" mass="23042">MPAIKPKRNFPMMDMTAMCDVAFLLLTFFILTAQFKSQDAATIETPSSISAIPVPDSDIMIISIGKDGKVYFGVDNQQTRIAMLENISQTEGVQFTDKQKKVFSLQSNFGVPIRALPQWLNVGVTNPDKMKDVPQPGVPTDSTAQNELAKWIYQARRANNGLRIAIKGDNVSKFPVFKDVMASLQAQNINKFNLITGSEAPPAGWTSDK</sequence>
<dbReference type="Pfam" id="PF02472">
    <property type="entry name" value="ExbD"/>
    <property type="match status" value="1"/>
</dbReference>
<keyword evidence="9" id="KW-1185">Reference proteome</keyword>
<keyword evidence="5" id="KW-1133">Transmembrane helix</keyword>
<keyword evidence="6" id="KW-0472">Membrane</keyword>